<reference evidence="1 2" key="1">
    <citation type="journal article" date="2016" name="Nat. Commun.">
        <title>Thousands of microbial genomes shed light on interconnected biogeochemical processes in an aquifer system.</title>
        <authorList>
            <person name="Anantharaman K."/>
            <person name="Brown C.T."/>
            <person name="Hug L.A."/>
            <person name="Sharon I."/>
            <person name="Castelle C.J."/>
            <person name="Probst A.J."/>
            <person name="Thomas B.C."/>
            <person name="Singh A."/>
            <person name="Wilkins M.J."/>
            <person name="Karaoz U."/>
            <person name="Brodie E.L."/>
            <person name="Williams K.H."/>
            <person name="Hubbard S.S."/>
            <person name="Banfield J.F."/>
        </authorList>
    </citation>
    <scope>NUCLEOTIDE SEQUENCE [LARGE SCALE GENOMIC DNA]</scope>
</reference>
<sequence length="90" mass="10926">MTDEQKQKFSEPKFIDFSELEHIEEVLKRHKDTNIVDLVIRKRADSTYHSANFSVFLHKNHMVYYNKRLLEKYLNEVKNFKELLFVHAVI</sequence>
<accession>A0A1F8EFQ9</accession>
<comment type="caution">
    <text evidence="1">The sequence shown here is derived from an EMBL/GenBank/DDBJ whole genome shotgun (WGS) entry which is preliminary data.</text>
</comment>
<protein>
    <submittedName>
        <fullName evidence="1">Uncharacterized protein</fullName>
    </submittedName>
</protein>
<name>A0A1F8EFQ9_9BACT</name>
<proteinExistence type="predicted"/>
<dbReference type="Proteomes" id="UP000177594">
    <property type="component" value="Unassembled WGS sequence"/>
</dbReference>
<dbReference type="EMBL" id="MGIZ01000012">
    <property type="protein sequence ID" value="OGM99674.1"/>
    <property type="molecule type" value="Genomic_DNA"/>
</dbReference>
<gene>
    <name evidence="1" type="ORF">A2817_03845</name>
</gene>
<evidence type="ECO:0000313" key="1">
    <source>
        <dbReference type="EMBL" id="OGM99674.1"/>
    </source>
</evidence>
<evidence type="ECO:0000313" key="2">
    <source>
        <dbReference type="Proteomes" id="UP000177594"/>
    </source>
</evidence>
<organism evidence="1 2">
    <name type="scientific">Candidatus Yanofskybacteria bacterium RIFCSPHIGHO2_01_FULL_39_8b</name>
    <dbReference type="NCBI Taxonomy" id="1802659"/>
    <lineage>
        <taxon>Bacteria</taxon>
        <taxon>Candidatus Yanofskyibacteriota</taxon>
    </lineage>
</organism>
<dbReference type="AlphaFoldDB" id="A0A1F8EFQ9"/>